<keyword evidence="4 6" id="KW-1133">Transmembrane helix</keyword>
<sequence length="264" mass="27613">MDLTLIIWCLVGGVFAGTLAGLLGIGGGLVIVPLIVYLAPKLGIEPSLVMPTAIATSLATICMTTASAAYSHYRSGLQERFWVVRVLPGLSIGAMVGAFLVTAIDPHWLKVFFSTVLVVLAIRMAMPPAAQKAQVGRIKQRWLSLGSTIIGVISGLVGIGGGALTVPFLQRCGLSVRQAIAISSLGSFIIGCSAVFIFIVKGYSSGVAHGALGIIHVPAWLTISIASVLCAPIGAKLAHSLPVKLLRRIFAIFLIVVAIKLIFF</sequence>
<evidence type="ECO:0000313" key="7">
    <source>
        <dbReference type="EMBL" id="RUO55056.1"/>
    </source>
</evidence>
<evidence type="ECO:0000256" key="5">
    <source>
        <dbReference type="ARBA" id="ARBA00023136"/>
    </source>
</evidence>
<protein>
    <recommendedName>
        <fullName evidence="6">Probable membrane transporter protein</fullName>
    </recommendedName>
</protein>
<comment type="caution">
    <text evidence="7">The sequence shown here is derived from an EMBL/GenBank/DDBJ whole genome shotgun (WGS) entry which is preliminary data.</text>
</comment>
<dbReference type="Pfam" id="PF01925">
    <property type="entry name" value="TauE"/>
    <property type="match status" value="1"/>
</dbReference>
<dbReference type="Proteomes" id="UP000287330">
    <property type="component" value="Unassembled WGS sequence"/>
</dbReference>
<name>A0A432Y2A4_9GAMM</name>
<dbReference type="AlphaFoldDB" id="A0A432Y2A4"/>
<feature type="transmembrane region" description="Helical" evidence="6">
    <location>
        <begin position="48"/>
        <end position="70"/>
    </location>
</feature>
<keyword evidence="5 6" id="KW-0472">Membrane</keyword>
<dbReference type="RefSeq" id="WP_110574099.1">
    <property type="nucleotide sequence ID" value="NZ_PIPV01000004.1"/>
</dbReference>
<evidence type="ECO:0000256" key="4">
    <source>
        <dbReference type="ARBA" id="ARBA00022989"/>
    </source>
</evidence>
<organism evidence="7 8">
    <name type="scientific">Idiomarina fontislapidosi</name>
    <dbReference type="NCBI Taxonomy" id="263723"/>
    <lineage>
        <taxon>Bacteria</taxon>
        <taxon>Pseudomonadati</taxon>
        <taxon>Pseudomonadota</taxon>
        <taxon>Gammaproteobacteria</taxon>
        <taxon>Alteromonadales</taxon>
        <taxon>Idiomarinaceae</taxon>
        <taxon>Idiomarina</taxon>
    </lineage>
</organism>
<dbReference type="InterPro" id="IPR002781">
    <property type="entry name" value="TM_pro_TauE-like"/>
</dbReference>
<reference evidence="8" key="1">
    <citation type="journal article" date="2018" name="Front. Microbiol.">
        <title>Genome-Based Analysis Reveals the Taxonomy and Diversity of the Family Idiomarinaceae.</title>
        <authorList>
            <person name="Liu Y."/>
            <person name="Lai Q."/>
            <person name="Shao Z."/>
        </authorList>
    </citation>
    <scope>NUCLEOTIDE SEQUENCE [LARGE SCALE GENOMIC DNA]</scope>
    <source>
        <strain evidence="8">F23</strain>
    </source>
</reference>
<proteinExistence type="inferred from homology"/>
<comment type="subcellular location">
    <subcellularLocation>
        <location evidence="6">Cell membrane</location>
        <topology evidence="6">Multi-pass membrane protein</topology>
    </subcellularLocation>
    <subcellularLocation>
        <location evidence="1">Membrane</location>
        <topology evidence="1">Multi-pass membrane protein</topology>
    </subcellularLocation>
</comment>
<evidence type="ECO:0000256" key="2">
    <source>
        <dbReference type="ARBA" id="ARBA00009142"/>
    </source>
</evidence>
<dbReference type="EMBL" id="PIPV01000004">
    <property type="protein sequence ID" value="RUO55056.1"/>
    <property type="molecule type" value="Genomic_DNA"/>
</dbReference>
<evidence type="ECO:0000256" key="6">
    <source>
        <dbReference type="RuleBase" id="RU363041"/>
    </source>
</evidence>
<feature type="transmembrane region" description="Helical" evidence="6">
    <location>
        <begin position="246"/>
        <end position="263"/>
    </location>
</feature>
<feature type="transmembrane region" description="Helical" evidence="6">
    <location>
        <begin position="178"/>
        <end position="200"/>
    </location>
</feature>
<feature type="transmembrane region" description="Helical" evidence="6">
    <location>
        <begin position="142"/>
        <end position="166"/>
    </location>
</feature>
<feature type="transmembrane region" description="Helical" evidence="6">
    <location>
        <begin position="110"/>
        <end position="130"/>
    </location>
</feature>
<feature type="transmembrane region" description="Helical" evidence="6">
    <location>
        <begin position="212"/>
        <end position="234"/>
    </location>
</feature>
<dbReference type="PANTHER" id="PTHR43483">
    <property type="entry name" value="MEMBRANE TRANSPORTER PROTEIN HI_0806-RELATED"/>
    <property type="match status" value="1"/>
</dbReference>
<evidence type="ECO:0000313" key="8">
    <source>
        <dbReference type="Proteomes" id="UP000287330"/>
    </source>
</evidence>
<keyword evidence="6" id="KW-1003">Cell membrane</keyword>
<keyword evidence="8" id="KW-1185">Reference proteome</keyword>
<dbReference type="GO" id="GO:0005886">
    <property type="term" value="C:plasma membrane"/>
    <property type="evidence" value="ECO:0007669"/>
    <property type="project" value="UniProtKB-SubCell"/>
</dbReference>
<evidence type="ECO:0000256" key="3">
    <source>
        <dbReference type="ARBA" id="ARBA00022692"/>
    </source>
</evidence>
<dbReference type="PANTHER" id="PTHR43483:SF3">
    <property type="entry name" value="MEMBRANE TRANSPORTER PROTEIN HI_0806-RELATED"/>
    <property type="match status" value="1"/>
</dbReference>
<feature type="transmembrane region" description="Helical" evidence="6">
    <location>
        <begin position="7"/>
        <end position="36"/>
    </location>
</feature>
<keyword evidence="3 6" id="KW-0812">Transmembrane</keyword>
<gene>
    <name evidence="7" type="ORF">CWE25_06645</name>
</gene>
<comment type="similarity">
    <text evidence="2 6">Belongs to the 4-toluene sulfonate uptake permease (TSUP) (TC 2.A.102) family.</text>
</comment>
<accession>A0A432Y2A4</accession>
<feature type="transmembrane region" description="Helical" evidence="6">
    <location>
        <begin position="82"/>
        <end position="104"/>
    </location>
</feature>
<evidence type="ECO:0000256" key="1">
    <source>
        <dbReference type="ARBA" id="ARBA00004141"/>
    </source>
</evidence>
<dbReference type="OrthoDB" id="457670at2"/>